<feature type="non-terminal residue" evidence="4">
    <location>
        <position position="1"/>
    </location>
</feature>
<dbReference type="InterPro" id="IPR049936">
    <property type="entry name" value="TopBP1_BRCT_8"/>
</dbReference>
<gene>
    <name evidence="4" type="ORF">g.48401</name>
</gene>
<dbReference type="CDD" id="cd17738">
    <property type="entry name" value="BRCT_TopBP1_rpt7"/>
    <property type="match status" value="1"/>
</dbReference>
<feature type="region of interest" description="Disordered" evidence="2">
    <location>
        <begin position="243"/>
        <end position="311"/>
    </location>
</feature>
<dbReference type="PANTHER" id="PTHR13561:SF20">
    <property type="entry name" value="DNA TOPOISOMERASE 2-BINDING PROTEIN 1"/>
    <property type="match status" value="1"/>
</dbReference>
<sequence>PPAGPPVNRKLLSEFLTENSKSPAKNNVSAEKSVDMTATSVENTGATDVFQGFKFLIAGFDAEVTSKLEAAIAEEGGCVVAPNFTGVADYAIVPVQTTIPNITAVEVVTNLWVEECLDSAELVGVKYYHQPLSLSSDKQPLVDCCISISSYGGKEKMFLVQLARELGAIYQDVFARVSKQEKGILASTHLICPTPEGQKYNAATKWKLPVVTKDWLLTCARQGVKVSETLYCVGDVKDTSISEQTTSRSVTVTPQKTTTSLPPPPEPLPVTPAPAPGPSHPTVSSLKRKSTTQTPEEDYSPFHVSTPDTPYGQVFETPTAEVKKGWKRFIDQFPDMKPTSPVQKKNSKRLSTPLSEIKRRIFAAALETSSENIKSSNSNEDLENEQSTEATNHLNEETVRQDLWNTQTPASGKKKKLDATTQSSSKQNCENFQPRKLSYGRATPTAGDFRTSSCTPLSASKMPPPQPQNTSLVKESKSDNQSELDDKSQMVKKPLPNERVSTILGKLHKRLSTPGTKPEEQPLPQRELVHQPIVPDKPVTVGLVTDSQPVTDWEDPVESAERAKIKNKSSTADRPRRFVLSSVVEKEKYEEKLRQLGETVLTSDRYEAETTHLIVDEPLRSEKLLCSMAAGKWILHTSYIDLMVQHKQYMPEELNYEWGNPDNAKVLPRLEPGSLSEQLAQAAVRWRRQLAERGGGAFSGMRAILLVSASKFDSYKRFIEAGSGQTISATNVAEATHCFVEEKRIATMPVPLSKFIAYKVPCLPPVFLSDLLTKFPPPSTEDSLIAEYRRLSKGH</sequence>
<feature type="domain" description="BRCT" evidence="3">
    <location>
        <begin position="136"/>
        <end position="233"/>
    </location>
</feature>
<evidence type="ECO:0000256" key="2">
    <source>
        <dbReference type="SAM" id="MobiDB-lite"/>
    </source>
</evidence>
<feature type="compositionally biased region" description="Polar residues" evidence="2">
    <location>
        <begin position="340"/>
        <end position="351"/>
    </location>
</feature>
<dbReference type="SUPFAM" id="SSF52113">
    <property type="entry name" value="BRCT domain"/>
    <property type="match status" value="3"/>
</dbReference>
<feature type="compositionally biased region" description="Basic and acidic residues" evidence="2">
    <location>
        <begin position="474"/>
        <end position="489"/>
    </location>
</feature>
<dbReference type="PANTHER" id="PTHR13561">
    <property type="entry name" value="DNA REPLICATION REGULATOR DPB11-RELATED"/>
    <property type="match status" value="1"/>
</dbReference>
<organism evidence="4">
    <name type="scientific">Homalodisca liturata</name>
    <dbReference type="NCBI Taxonomy" id="320908"/>
    <lineage>
        <taxon>Eukaryota</taxon>
        <taxon>Metazoa</taxon>
        <taxon>Ecdysozoa</taxon>
        <taxon>Arthropoda</taxon>
        <taxon>Hexapoda</taxon>
        <taxon>Insecta</taxon>
        <taxon>Pterygota</taxon>
        <taxon>Neoptera</taxon>
        <taxon>Paraneoptera</taxon>
        <taxon>Hemiptera</taxon>
        <taxon>Auchenorrhyncha</taxon>
        <taxon>Membracoidea</taxon>
        <taxon>Cicadellidae</taxon>
        <taxon>Cicadellinae</taxon>
        <taxon>Proconiini</taxon>
        <taxon>Homalodisca</taxon>
    </lineage>
</organism>
<feature type="region of interest" description="Disordered" evidence="2">
    <location>
        <begin position="368"/>
        <end position="495"/>
    </location>
</feature>
<dbReference type="SMART" id="SM00292">
    <property type="entry name" value="BRCT"/>
    <property type="match status" value="3"/>
</dbReference>
<accession>A0A1B6JXZ2</accession>
<dbReference type="Pfam" id="PF12738">
    <property type="entry name" value="PTCB-BRCT"/>
    <property type="match status" value="1"/>
</dbReference>
<feature type="compositionally biased region" description="Polar residues" evidence="2">
    <location>
        <begin position="419"/>
        <end position="431"/>
    </location>
</feature>
<dbReference type="FunFam" id="3.40.50.10190:FF:000018">
    <property type="entry name" value="DNA topoisomerase 2-binding protein 1"/>
    <property type="match status" value="1"/>
</dbReference>
<dbReference type="InterPro" id="IPR036420">
    <property type="entry name" value="BRCT_dom_sf"/>
</dbReference>
<reference evidence="4" key="1">
    <citation type="submission" date="2015-11" db="EMBL/GenBank/DDBJ databases">
        <title>De novo transcriptome assembly of four potential Pierce s Disease insect vectors from Arizona vineyards.</title>
        <authorList>
            <person name="Tassone E.E."/>
        </authorList>
    </citation>
    <scope>NUCLEOTIDE SEQUENCE</scope>
</reference>
<dbReference type="Gene3D" id="3.40.50.10190">
    <property type="entry name" value="BRCT domain"/>
    <property type="match status" value="4"/>
</dbReference>
<dbReference type="GO" id="GO:0033314">
    <property type="term" value="P:mitotic DNA replication checkpoint signaling"/>
    <property type="evidence" value="ECO:0007669"/>
    <property type="project" value="TreeGrafter"/>
</dbReference>
<name>A0A1B6JXZ2_9HEMI</name>
<dbReference type="CDD" id="cd17728">
    <property type="entry name" value="BRCT_TopBP1_rpt8"/>
    <property type="match status" value="1"/>
</dbReference>
<dbReference type="InterPro" id="IPR001357">
    <property type="entry name" value="BRCT_dom"/>
</dbReference>
<feature type="region of interest" description="Disordered" evidence="2">
    <location>
        <begin position="332"/>
        <end position="351"/>
    </location>
</feature>
<keyword evidence="1" id="KW-0677">Repeat</keyword>
<feature type="compositionally biased region" description="Polar residues" evidence="2">
    <location>
        <begin position="243"/>
        <end position="256"/>
    </location>
</feature>
<feature type="compositionally biased region" description="Pro residues" evidence="2">
    <location>
        <begin position="261"/>
        <end position="279"/>
    </location>
</feature>
<evidence type="ECO:0000256" key="1">
    <source>
        <dbReference type="ARBA" id="ARBA00022737"/>
    </source>
</evidence>
<proteinExistence type="predicted"/>
<feature type="compositionally biased region" description="Low complexity" evidence="2">
    <location>
        <begin position="368"/>
        <end position="379"/>
    </location>
</feature>
<feature type="domain" description="BRCT" evidence="3">
    <location>
        <begin position="45"/>
        <end position="130"/>
    </location>
</feature>
<dbReference type="PROSITE" id="PS50172">
    <property type="entry name" value="BRCT"/>
    <property type="match status" value="2"/>
</dbReference>
<evidence type="ECO:0000313" key="4">
    <source>
        <dbReference type="EMBL" id="JAT03764.1"/>
    </source>
</evidence>
<dbReference type="GO" id="GO:0006270">
    <property type="term" value="P:DNA replication initiation"/>
    <property type="evidence" value="ECO:0007669"/>
    <property type="project" value="TreeGrafter"/>
</dbReference>
<evidence type="ECO:0000259" key="3">
    <source>
        <dbReference type="PROSITE" id="PS50172"/>
    </source>
</evidence>
<dbReference type="EMBL" id="GECU01003943">
    <property type="protein sequence ID" value="JAT03764.1"/>
    <property type="molecule type" value="Transcribed_RNA"/>
</dbReference>
<dbReference type="AlphaFoldDB" id="A0A1B6JXZ2"/>
<dbReference type="Pfam" id="PF16770">
    <property type="entry name" value="RTT107_BRCT_5"/>
    <property type="match status" value="1"/>
</dbReference>
<protein>
    <recommendedName>
        <fullName evidence="3">BRCT domain-containing protein</fullName>
    </recommendedName>
</protein>
<dbReference type="GO" id="GO:0007095">
    <property type="term" value="P:mitotic G2 DNA damage checkpoint signaling"/>
    <property type="evidence" value="ECO:0007669"/>
    <property type="project" value="TreeGrafter"/>
</dbReference>
<dbReference type="FunFam" id="3.40.50.10190:FF:000021">
    <property type="entry name" value="DNA topoisomerase II binding protein 1"/>
    <property type="match status" value="1"/>
</dbReference>